<name>A0A5M3WF02_9ACTN</name>
<dbReference type="RefSeq" id="WP_155341630.1">
    <property type="nucleotide sequence ID" value="NZ_BAAABN010000035.1"/>
</dbReference>
<reference evidence="2 3" key="1">
    <citation type="submission" date="2019-10" db="EMBL/GenBank/DDBJ databases">
        <title>Whole genome shotgun sequence of Acrocarpospora corrugata NBRC 13972.</title>
        <authorList>
            <person name="Ichikawa N."/>
            <person name="Kimura A."/>
            <person name="Kitahashi Y."/>
            <person name="Komaki H."/>
            <person name="Oguchi A."/>
        </authorList>
    </citation>
    <scope>NUCLEOTIDE SEQUENCE [LARGE SCALE GENOMIC DNA]</scope>
    <source>
        <strain evidence="2 3">NBRC 13972</strain>
    </source>
</reference>
<dbReference type="EMBL" id="BLAD01000107">
    <property type="protein sequence ID" value="GES05651.1"/>
    <property type="molecule type" value="Genomic_DNA"/>
</dbReference>
<evidence type="ECO:0000259" key="1">
    <source>
        <dbReference type="PROSITE" id="PS51462"/>
    </source>
</evidence>
<dbReference type="Pfam" id="PF00293">
    <property type="entry name" value="NUDIX"/>
    <property type="match status" value="1"/>
</dbReference>
<dbReference type="CDD" id="cd03674">
    <property type="entry name" value="NUDIX_Hydrolase"/>
    <property type="match status" value="1"/>
</dbReference>
<dbReference type="SUPFAM" id="SSF55811">
    <property type="entry name" value="Nudix"/>
    <property type="match status" value="1"/>
</dbReference>
<protein>
    <submittedName>
        <fullName evidence="2">NUDIX hydrolase</fullName>
    </submittedName>
</protein>
<proteinExistence type="predicted"/>
<dbReference type="PROSITE" id="PS51462">
    <property type="entry name" value="NUDIX"/>
    <property type="match status" value="1"/>
</dbReference>
<evidence type="ECO:0000313" key="2">
    <source>
        <dbReference type="EMBL" id="GES05651.1"/>
    </source>
</evidence>
<dbReference type="GO" id="GO:0016787">
    <property type="term" value="F:hydrolase activity"/>
    <property type="evidence" value="ECO:0007669"/>
    <property type="project" value="UniProtKB-KW"/>
</dbReference>
<accession>A0A5M3WF02</accession>
<evidence type="ECO:0000313" key="3">
    <source>
        <dbReference type="Proteomes" id="UP000334990"/>
    </source>
</evidence>
<gene>
    <name evidence="2" type="ORF">Acor_77190</name>
</gene>
<dbReference type="InterPro" id="IPR015797">
    <property type="entry name" value="NUDIX_hydrolase-like_dom_sf"/>
</dbReference>
<comment type="caution">
    <text evidence="2">The sequence shown here is derived from an EMBL/GenBank/DDBJ whole genome shotgun (WGS) entry which is preliminary data.</text>
</comment>
<dbReference type="InterPro" id="IPR000086">
    <property type="entry name" value="NUDIX_hydrolase_dom"/>
</dbReference>
<dbReference type="AlphaFoldDB" id="A0A5M3WF02"/>
<organism evidence="2 3">
    <name type="scientific">Acrocarpospora corrugata</name>
    <dbReference type="NCBI Taxonomy" id="35763"/>
    <lineage>
        <taxon>Bacteria</taxon>
        <taxon>Bacillati</taxon>
        <taxon>Actinomycetota</taxon>
        <taxon>Actinomycetes</taxon>
        <taxon>Streptosporangiales</taxon>
        <taxon>Streptosporangiaceae</taxon>
        <taxon>Acrocarpospora</taxon>
    </lineage>
</organism>
<feature type="domain" description="Nudix hydrolase" evidence="1">
    <location>
        <begin position="45"/>
        <end position="176"/>
    </location>
</feature>
<dbReference type="Gene3D" id="3.90.79.10">
    <property type="entry name" value="Nucleoside Triphosphate Pyrophosphohydrolase"/>
    <property type="match status" value="1"/>
</dbReference>
<dbReference type="OrthoDB" id="129709at2"/>
<sequence>MTLHTDAVAVLDGWVAPTEAEELLRKEFLTHLADHDDAMWRECVPGHLTATTAVLSHDGEKILLTLHPKAGMWLPMGGHCEPGDATLAAVALREAVEESGIEGLRLLPGPLALDRHEVWCHPPRCWHLDVEYGAIAPPEAEAVISAESLALRWYPLARIPEPTDDATRRLARRARAVLLGEPLEPLA</sequence>
<dbReference type="Proteomes" id="UP000334990">
    <property type="component" value="Unassembled WGS sequence"/>
</dbReference>
<keyword evidence="3" id="KW-1185">Reference proteome</keyword>
<keyword evidence="2" id="KW-0378">Hydrolase</keyword>